<evidence type="ECO:0000313" key="1">
    <source>
        <dbReference type="EMBL" id="AUX48462.1"/>
    </source>
</evidence>
<evidence type="ECO:0000313" key="2">
    <source>
        <dbReference type="Proteomes" id="UP000238348"/>
    </source>
</evidence>
<dbReference type="OrthoDB" id="5517006at2"/>
<dbReference type="AlphaFoldDB" id="A0A2L0FAG5"/>
<gene>
    <name evidence="1" type="ORF">SOCE26_100000</name>
</gene>
<dbReference type="EMBL" id="CP012673">
    <property type="protein sequence ID" value="AUX48462.1"/>
    <property type="molecule type" value="Genomic_DNA"/>
</dbReference>
<name>A0A2L0FAG5_SORCE</name>
<sequence length="266" mass="28156">MANDGERGDGPRAPIGRVLGKAATGAINLAVAGGAAVGAAALHSWPVLALGGVAYAALIAWDMASPKFWKQALAAPPAALPDPDDLRDQATRDAVRAILSARSELAAVLEQTSDEVKGHLGQTLSSITELEQRSARLIARAEDLSGYLAKVSAEPIRQEIARLGEKARAARDPAARREYESARATREEQLGALDDIAGVRERVIANLSRIVATLEGLPAKIVRMRALDAQAMDQLSGSMHDELEHMNGELKAFEETLKTLGEMASA</sequence>
<organism evidence="1 2">
    <name type="scientific">Sorangium cellulosum</name>
    <name type="common">Polyangium cellulosum</name>
    <dbReference type="NCBI Taxonomy" id="56"/>
    <lineage>
        <taxon>Bacteria</taxon>
        <taxon>Pseudomonadati</taxon>
        <taxon>Myxococcota</taxon>
        <taxon>Polyangia</taxon>
        <taxon>Polyangiales</taxon>
        <taxon>Polyangiaceae</taxon>
        <taxon>Sorangium</taxon>
    </lineage>
</organism>
<accession>A0A2L0FAG5</accession>
<proteinExistence type="predicted"/>
<protein>
    <submittedName>
        <fullName evidence="1">Uncharacterized protein</fullName>
    </submittedName>
</protein>
<dbReference type="Proteomes" id="UP000238348">
    <property type="component" value="Chromosome"/>
</dbReference>
<dbReference type="RefSeq" id="WP_104986317.1">
    <property type="nucleotide sequence ID" value="NZ_CP012673.1"/>
</dbReference>
<reference evidence="1 2" key="1">
    <citation type="submission" date="2015-09" db="EMBL/GenBank/DDBJ databases">
        <title>Sorangium comparison.</title>
        <authorList>
            <person name="Zaburannyi N."/>
            <person name="Bunk B."/>
            <person name="Overmann J."/>
            <person name="Mueller R."/>
        </authorList>
    </citation>
    <scope>NUCLEOTIDE SEQUENCE [LARGE SCALE GENOMIC DNA]</scope>
    <source>
        <strain evidence="1 2">So ce26</strain>
    </source>
</reference>